<feature type="region of interest" description="Disordered" evidence="1">
    <location>
        <begin position="623"/>
        <end position="716"/>
    </location>
</feature>
<dbReference type="RefSeq" id="WP_253777600.1">
    <property type="nucleotide sequence ID" value="NZ_BAAAVE010000002.1"/>
</dbReference>
<evidence type="ECO:0000256" key="1">
    <source>
        <dbReference type="SAM" id="MobiDB-lite"/>
    </source>
</evidence>
<accession>A0ABT1KBP4</accession>
<name>A0ABT1KBP4_9ACTN</name>
<evidence type="ECO:0000313" key="3">
    <source>
        <dbReference type="Proteomes" id="UP001320766"/>
    </source>
</evidence>
<dbReference type="EMBL" id="JAMZEC010000001">
    <property type="protein sequence ID" value="MCP2351370.1"/>
    <property type="molecule type" value="Genomic_DNA"/>
</dbReference>
<gene>
    <name evidence="2" type="ORF">HD595_007492</name>
</gene>
<evidence type="ECO:0008006" key="4">
    <source>
        <dbReference type="Google" id="ProtNLM"/>
    </source>
</evidence>
<organism evidence="2 3">
    <name type="scientific">Nonomuraea roseoviolacea subsp. carminata</name>
    <dbReference type="NCBI Taxonomy" id="160689"/>
    <lineage>
        <taxon>Bacteria</taxon>
        <taxon>Bacillati</taxon>
        <taxon>Actinomycetota</taxon>
        <taxon>Actinomycetes</taxon>
        <taxon>Streptosporangiales</taxon>
        <taxon>Streptosporangiaceae</taxon>
        <taxon>Nonomuraea</taxon>
    </lineage>
</organism>
<protein>
    <recommendedName>
        <fullName evidence="4">HEAT repeat domain-containing protein</fullName>
    </recommendedName>
</protein>
<keyword evidence="3" id="KW-1185">Reference proteome</keyword>
<dbReference type="Proteomes" id="UP001320766">
    <property type="component" value="Unassembled WGS sequence"/>
</dbReference>
<sequence>MRPLEPAEQPAHDIDVPFDIRADALAALLEPLPYPLRMRALALHARRLAGTPRLRVLLDELSGQDRYARRTALHLAMAARDLGHIERVLAGPDLELRRAALRAARTLPVPDAAVAAALRDAPTRLRLALYRTLAHSCRRALAEALLPEVRARWGDREAAALLPACGPATVARGLPEVAHAVTSWRALAKRHPGAVMAVAEDELSRGVHALTWWRRRGTGVELAAPAEPERMLALLERYDLRRAAGELPAPALNALFRADAGRARALLVDASLIRWQEPPKALLRHLRSAPDAEVLRLASAEDRIGPVLRSLPPARRGAVFQAVAARRGGSTGLWGLRLLRWLRADMAAAEARRMLAWYGSVWHSARRRLDNPDIPLTITSYLPYEEAAGPLREAAVGGDPRRRGLARSLLIRCAARTRDRAVFRTLLTELVPRVANEQDPLRRDLLTALLEVSPALFDDSCAATLERLAADVAGASDSSPATGEALRCLAGRVLRHHDPAVAPALTAWALGAYGKLVARHGAAALPAPERVPRRPWEDSDVPPDSFRLDRVLRTGQEHDLLTVLRPHLRAARERADFAPAVALARALGRRAWALGELQEDLRAAIGAAPEPLAREAADLWLTRPRARRRPATPAPPPDQVLPPSGGERDPQAQVPPSSRGERDPQPQDPPLSREVPGPRAIPLTTQRPARQGETQGPPPSRAEPESPTVPLTAVDPAEERVERVVRLLREDPSVVTLPAVWRTVAGRRTDLLVALLDGDRDGRFADPAWVPPTGGGDAGRWTPHQLGRVRARLVAVVHDERLPMAARAAAVRATGRARGDLDLLERWAQREETPLAEAAVTTMADTDAPVRALPVIAAHAGGHASRVAVAALARCCRGVPPSLRHSGEAMLRTLFQAHPMEYAPAARPRYADLVRRLLLAADAPGVGFRGRKAFGLWARWYEGDLDEIADTVADPGADERVVEVFLALLDAGTIRSRTLGVLERLAAAVPGEVVETPARERVGVIVRRLAATQEEAEPWQRRLAQDAMDLLAAHPPLLGEAARLAVALLAADSAGADSSEDDYEGFADEEDSPYAEVAAYAEVSTHEEVAAHEDGRAAALGDALCALADLLRDRPLLAARTAGRVTSALLYEYGRGRPMPPATALPAARRLADRGDLSGALFALELTRAFGGRTGWATPWREVLLGLRACPHLEVRQEAWDVSLSVAQNI</sequence>
<comment type="caution">
    <text evidence="2">The sequence shown here is derived from an EMBL/GenBank/DDBJ whole genome shotgun (WGS) entry which is preliminary data.</text>
</comment>
<proteinExistence type="predicted"/>
<feature type="compositionally biased region" description="Polar residues" evidence="1">
    <location>
        <begin position="683"/>
        <end position="694"/>
    </location>
</feature>
<evidence type="ECO:0000313" key="2">
    <source>
        <dbReference type="EMBL" id="MCP2351370.1"/>
    </source>
</evidence>
<reference evidence="2 3" key="1">
    <citation type="submission" date="2022-06" db="EMBL/GenBank/DDBJ databases">
        <title>Sequencing the genomes of 1000 actinobacteria strains.</title>
        <authorList>
            <person name="Klenk H.-P."/>
        </authorList>
    </citation>
    <scope>NUCLEOTIDE SEQUENCE [LARGE SCALE GENOMIC DNA]</scope>
    <source>
        <strain evidence="2 3">DSM 44170</strain>
    </source>
</reference>